<dbReference type="EMBL" id="JAVHJM010000010">
    <property type="protein sequence ID" value="KAK6504508.1"/>
    <property type="molecule type" value="Genomic_DNA"/>
</dbReference>
<keyword evidence="1" id="KW-1133">Transmembrane helix</keyword>
<dbReference type="PANTHER" id="PTHR28037:SF1">
    <property type="entry name" value="ALCOHOL O-ACETYLTRANSFERASE 1-RELATED"/>
    <property type="match status" value="1"/>
</dbReference>
<gene>
    <name evidence="2" type="ORF">TWF506_002703</name>
</gene>
<dbReference type="SUPFAM" id="SSF52777">
    <property type="entry name" value="CoA-dependent acyltransferases"/>
    <property type="match status" value="1"/>
</dbReference>
<dbReference type="Proteomes" id="UP001307849">
    <property type="component" value="Unassembled WGS sequence"/>
</dbReference>
<dbReference type="InterPro" id="IPR023213">
    <property type="entry name" value="CAT-like_dom_sf"/>
</dbReference>
<accession>A0AAN8NDG2</accession>
<evidence type="ECO:0000313" key="3">
    <source>
        <dbReference type="Proteomes" id="UP001307849"/>
    </source>
</evidence>
<evidence type="ECO:0000313" key="2">
    <source>
        <dbReference type="EMBL" id="KAK6504508.1"/>
    </source>
</evidence>
<dbReference type="Pfam" id="PF07247">
    <property type="entry name" value="AATase"/>
    <property type="match status" value="1"/>
</dbReference>
<reference evidence="2 3" key="1">
    <citation type="submission" date="2019-10" db="EMBL/GenBank/DDBJ databases">
        <authorList>
            <person name="Palmer J.M."/>
        </authorList>
    </citation>
    <scope>NUCLEOTIDE SEQUENCE [LARGE SCALE GENOMIC DNA]</scope>
    <source>
        <strain evidence="2 3">TWF506</strain>
    </source>
</reference>
<feature type="transmembrane region" description="Helical" evidence="1">
    <location>
        <begin position="25"/>
        <end position="45"/>
    </location>
</feature>
<proteinExistence type="predicted"/>
<comment type="caution">
    <text evidence="2">The sequence shown here is derived from an EMBL/GenBank/DDBJ whole genome shotgun (WGS) entry which is preliminary data.</text>
</comment>
<organism evidence="2 3">
    <name type="scientific">Arthrobotrys conoides</name>
    <dbReference type="NCBI Taxonomy" id="74498"/>
    <lineage>
        <taxon>Eukaryota</taxon>
        <taxon>Fungi</taxon>
        <taxon>Dikarya</taxon>
        <taxon>Ascomycota</taxon>
        <taxon>Pezizomycotina</taxon>
        <taxon>Orbiliomycetes</taxon>
        <taxon>Orbiliales</taxon>
        <taxon>Orbiliaceae</taxon>
        <taxon>Arthrobotrys</taxon>
    </lineage>
</organism>
<evidence type="ECO:0008006" key="4">
    <source>
        <dbReference type="Google" id="ProtNLM"/>
    </source>
</evidence>
<dbReference type="Gene3D" id="3.30.559.10">
    <property type="entry name" value="Chloramphenicol acetyltransferase-like domain"/>
    <property type="match status" value="1"/>
</dbReference>
<dbReference type="InterPro" id="IPR052058">
    <property type="entry name" value="Alcohol_O-acetyltransferase"/>
</dbReference>
<protein>
    <recommendedName>
        <fullName evidence="4">Alcohol acetyltransferase</fullName>
    </recommendedName>
</protein>
<keyword evidence="1" id="KW-0472">Membrane</keyword>
<dbReference type="InterPro" id="IPR010828">
    <property type="entry name" value="Atf2/Sli1-like"/>
</dbReference>
<keyword evidence="1" id="KW-0812">Transmembrane</keyword>
<dbReference type="PANTHER" id="PTHR28037">
    <property type="entry name" value="ALCOHOL O-ACETYLTRANSFERASE 1-RELATED"/>
    <property type="match status" value="1"/>
</dbReference>
<sequence length="518" mass="59430">MAYNHEWSLPHGLVLIREATRIDNFFYMLTLTGSQAPIIVAASYTSNDSLKKLSRDRVIRAIERVVAKQPALGQVFVRQPSKRGKDQLWIARLPSLNAEDCISFIDHDEKDPAEASRWMLENIMGQWFDLLDTSKPYWRATVVNMKTIYFAFNHIVCDGRSGIYFHRDLLTALNDIEDQKAVSAPQHFVTCTDAFPDHFEEMIAKHTTSYLFWFVIKYLLQIIVEFFLWPKYIAFGDMKKYPIKPDIKRMAPPEERIKNKIVSLRIKPKTMQKILTECRTKSTTFTAFLDTVLNTSICADIYPGALIVRTGIVVDFRSFCKWPYEEVMCNMAGSWTKLRWTRPFFAIGRPTPAAEVGSNLEDGEINTDIPAFWAMAKHRKDHMNKYLKWGAIQEFLALAVTPSYIDDFTYQIWGKSLSTTRNYTSQISNLVSLMPREADKAREWRFTDTDWASSTHRTCIGPSLNITVTSAPDADCVINFIYIEGSYDPEAIPRIVQVAKARIGQIIGDRGEGLTMRA</sequence>
<name>A0AAN8NDG2_9PEZI</name>
<evidence type="ECO:0000256" key="1">
    <source>
        <dbReference type="SAM" id="Phobius"/>
    </source>
</evidence>
<keyword evidence="3" id="KW-1185">Reference proteome</keyword>
<feature type="transmembrane region" description="Helical" evidence="1">
    <location>
        <begin position="210"/>
        <end position="229"/>
    </location>
</feature>
<dbReference type="AlphaFoldDB" id="A0AAN8NDG2"/>